<keyword evidence="5" id="KW-0813">Transport</keyword>
<dbReference type="SUPFAM" id="SSF144122">
    <property type="entry name" value="Tim10-like"/>
    <property type="match status" value="1"/>
</dbReference>
<evidence type="ECO:0000313" key="7">
    <source>
        <dbReference type="EMBL" id="KIO25219.1"/>
    </source>
</evidence>
<proteinExistence type="inferred from homology"/>
<dbReference type="GO" id="GO:0015031">
    <property type="term" value="P:protein transport"/>
    <property type="evidence" value="ECO:0007669"/>
    <property type="project" value="UniProtKB-KW"/>
</dbReference>
<comment type="domain">
    <text evidence="5">The twin CX3C motif contains 4 conserved Cys residues that form 2 disulfide bonds in the mitochondrial intermembrane space.</text>
</comment>
<dbReference type="Pfam" id="PF02953">
    <property type="entry name" value="zf-Tim10_DDP"/>
    <property type="match status" value="1"/>
</dbReference>
<dbReference type="InterPro" id="IPR004217">
    <property type="entry name" value="Tim10-like"/>
</dbReference>
<reference evidence="7 8" key="1">
    <citation type="submission" date="2014-04" db="EMBL/GenBank/DDBJ databases">
        <authorList>
            <consortium name="DOE Joint Genome Institute"/>
            <person name="Kuo A."/>
            <person name="Girlanda M."/>
            <person name="Perotto S."/>
            <person name="Kohler A."/>
            <person name="Nagy L.G."/>
            <person name="Floudas D."/>
            <person name="Copeland A."/>
            <person name="Barry K.W."/>
            <person name="Cichocki N."/>
            <person name="Veneault-Fourrey C."/>
            <person name="LaButti K."/>
            <person name="Lindquist E.A."/>
            <person name="Lipzen A."/>
            <person name="Lundell T."/>
            <person name="Morin E."/>
            <person name="Murat C."/>
            <person name="Sun H."/>
            <person name="Tunlid A."/>
            <person name="Henrissat B."/>
            <person name="Grigoriev I.V."/>
            <person name="Hibbett D.S."/>
            <person name="Martin F."/>
            <person name="Nordberg H.P."/>
            <person name="Cantor M.N."/>
            <person name="Hua S.X."/>
        </authorList>
    </citation>
    <scope>NUCLEOTIDE SEQUENCE [LARGE SCALE GENOMIC DNA]</scope>
    <source>
        <strain evidence="7 8">MUT 4182</strain>
    </source>
</reference>
<feature type="domain" description="Tim10-like" evidence="6">
    <location>
        <begin position="24"/>
        <end position="65"/>
    </location>
</feature>
<keyword evidence="2 5" id="KW-0472">Membrane</keyword>
<name>A0A0C3QHI1_9AGAM</name>
<dbReference type="Proteomes" id="UP000054248">
    <property type="component" value="Unassembled WGS sequence"/>
</dbReference>
<gene>
    <name evidence="7" type="ORF">M407DRAFT_25442</name>
</gene>
<comment type="function">
    <text evidence="5">Mitochondrial intermembrane chaperone that participates in the import and insertion of some multi-pass transmembrane proteins into the mitochondrial inner membrane. Also required for the transfer of beta-barrel precursors from the TOM complex to the sorting and assembly machinery (SAM complex) of the outer membrane. Acts as a chaperone-like protein that protects the hydrophobic precursors from aggregation and guide them through the mitochondrial intermembrane space.</text>
</comment>
<keyword evidence="5" id="KW-0496">Mitochondrion</keyword>
<evidence type="ECO:0000256" key="3">
    <source>
        <dbReference type="ARBA" id="ARBA00022927"/>
    </source>
</evidence>
<reference evidence="8" key="2">
    <citation type="submission" date="2015-01" db="EMBL/GenBank/DDBJ databases">
        <title>Evolutionary Origins and Diversification of the Mycorrhizal Mutualists.</title>
        <authorList>
            <consortium name="DOE Joint Genome Institute"/>
            <consortium name="Mycorrhizal Genomics Consortium"/>
            <person name="Kohler A."/>
            <person name="Kuo A."/>
            <person name="Nagy L.G."/>
            <person name="Floudas D."/>
            <person name="Copeland A."/>
            <person name="Barry K.W."/>
            <person name="Cichocki N."/>
            <person name="Veneault-Fourrey C."/>
            <person name="LaButti K."/>
            <person name="Lindquist E.A."/>
            <person name="Lipzen A."/>
            <person name="Lundell T."/>
            <person name="Morin E."/>
            <person name="Murat C."/>
            <person name="Riley R."/>
            <person name="Ohm R."/>
            <person name="Sun H."/>
            <person name="Tunlid A."/>
            <person name="Henrissat B."/>
            <person name="Grigoriev I.V."/>
            <person name="Hibbett D.S."/>
            <person name="Martin F."/>
        </authorList>
    </citation>
    <scope>NUCLEOTIDE SEQUENCE [LARGE SCALE GENOMIC DNA]</scope>
    <source>
        <strain evidence="8">MUT 4182</strain>
    </source>
</reference>
<dbReference type="STRING" id="1051891.A0A0C3QHI1"/>
<keyword evidence="8" id="KW-1185">Reference proteome</keyword>
<dbReference type="Gene3D" id="1.10.287.810">
    <property type="entry name" value="Mitochondrial import inner membrane translocase subunit tim13 like domains"/>
    <property type="match status" value="1"/>
</dbReference>
<keyword evidence="5" id="KW-0143">Chaperone</keyword>
<evidence type="ECO:0000256" key="1">
    <source>
        <dbReference type="ARBA" id="ARBA00006720"/>
    </source>
</evidence>
<protein>
    <recommendedName>
        <fullName evidence="5">Mitochondrial import inner membrane translocase subunit</fullName>
    </recommendedName>
</protein>
<dbReference type="OrthoDB" id="344165at2759"/>
<keyword evidence="3 5" id="KW-0653">Protein transport</keyword>
<keyword evidence="4 5" id="KW-0811">Translocation</keyword>
<evidence type="ECO:0000256" key="4">
    <source>
        <dbReference type="ARBA" id="ARBA00023010"/>
    </source>
</evidence>
<comment type="subcellular location">
    <subcellularLocation>
        <location evidence="5">Mitochondrion inner membrane</location>
        <topology evidence="5">Peripheral membrane protein</topology>
        <orientation evidence="5">Intermembrane side</orientation>
    </subcellularLocation>
</comment>
<evidence type="ECO:0000256" key="2">
    <source>
        <dbReference type="ARBA" id="ARBA00022792"/>
    </source>
</evidence>
<dbReference type="InterPro" id="IPR035427">
    <property type="entry name" value="Tim10-like_dom_sf"/>
</dbReference>
<accession>A0A0C3QHI1</accession>
<dbReference type="EMBL" id="KN823046">
    <property type="protein sequence ID" value="KIO25219.1"/>
    <property type="molecule type" value="Genomic_DNA"/>
</dbReference>
<dbReference type="HOGENOM" id="CLU_1887266_0_0_1"/>
<keyword evidence="2 5" id="KW-0999">Mitochondrion inner membrane</keyword>
<comment type="similarity">
    <text evidence="1 5">Belongs to the small Tim family.</text>
</comment>
<comment type="subunit">
    <text evidence="5">Heterohexamer.</text>
</comment>
<keyword evidence="5" id="KW-1015">Disulfide bond</keyword>
<organism evidence="7 8">
    <name type="scientific">Tulasnella calospora MUT 4182</name>
    <dbReference type="NCBI Taxonomy" id="1051891"/>
    <lineage>
        <taxon>Eukaryota</taxon>
        <taxon>Fungi</taxon>
        <taxon>Dikarya</taxon>
        <taxon>Basidiomycota</taxon>
        <taxon>Agaricomycotina</taxon>
        <taxon>Agaricomycetes</taxon>
        <taxon>Cantharellales</taxon>
        <taxon>Tulasnellaceae</taxon>
        <taxon>Tulasnella</taxon>
    </lineage>
</organism>
<dbReference type="AlphaFoldDB" id="A0A0C3QHI1"/>
<evidence type="ECO:0000256" key="5">
    <source>
        <dbReference type="RuleBase" id="RU367043"/>
    </source>
</evidence>
<evidence type="ECO:0000313" key="8">
    <source>
        <dbReference type="Proteomes" id="UP000054248"/>
    </source>
</evidence>
<sequence>MPPRCKDLVISLSRNRLGQGCIPLCWTKCMPGSVSTVFSRGAEPCLLNCVDRFLDTNLFIVNKLEAQWKESAWACNIQPDDDELEDDQDEDYADGTFLRHRKSPSRSTISPFLFQFPHTPAHLVYVLQSSIILFQ</sequence>
<evidence type="ECO:0000259" key="6">
    <source>
        <dbReference type="Pfam" id="PF02953"/>
    </source>
</evidence>
<dbReference type="GO" id="GO:0005743">
    <property type="term" value="C:mitochondrial inner membrane"/>
    <property type="evidence" value="ECO:0007669"/>
    <property type="project" value="UniProtKB-SubCell"/>
</dbReference>